<dbReference type="GO" id="GO:0007600">
    <property type="term" value="P:sensory perception"/>
    <property type="evidence" value="ECO:0007669"/>
    <property type="project" value="InterPro"/>
</dbReference>
<accession>A0A0N1I9Y6</accession>
<gene>
    <name evidence="2" type="ORF">RR48_03971</name>
</gene>
<keyword evidence="3" id="KW-1185">Reference proteome</keyword>
<dbReference type="AlphaFoldDB" id="A0A0N1I9Y6"/>
<proteinExistence type="predicted"/>
<organism evidence="2 3">
    <name type="scientific">Papilio machaon</name>
    <name type="common">Old World swallowtail butterfly</name>
    <dbReference type="NCBI Taxonomy" id="76193"/>
    <lineage>
        <taxon>Eukaryota</taxon>
        <taxon>Metazoa</taxon>
        <taxon>Ecdysozoa</taxon>
        <taxon>Arthropoda</taxon>
        <taxon>Hexapoda</taxon>
        <taxon>Insecta</taxon>
        <taxon>Pterygota</taxon>
        <taxon>Neoptera</taxon>
        <taxon>Endopterygota</taxon>
        <taxon>Lepidoptera</taxon>
        <taxon>Glossata</taxon>
        <taxon>Ditrysia</taxon>
        <taxon>Papilionoidea</taxon>
        <taxon>Papilionidae</taxon>
        <taxon>Papilioninae</taxon>
        <taxon>Papilio</taxon>
    </lineage>
</organism>
<sequence length="188" mass="21094">MSMSVDAEAVCAPYNWVDAASVYDKRGERVPADRLRRASAIALLFTSRGVDRDGVIARFCRIYQDIRELHLPLEVIYVPMDDTAQDAAASYSEQPDWLTLHFDDTLVHELRYMHEVTCIPQLLVVRGDGAVISSHGISDLEEYGRNAVLSWLPSAACSAARGDHTDVHRVFTLSHDHHIKFGDVKQTE</sequence>
<dbReference type="PANTHER" id="PTHR46762">
    <property type="entry name" value="NUCLEOREDOXIN-LIKE PROTEIN 2"/>
    <property type="match status" value="1"/>
</dbReference>
<evidence type="ECO:0000313" key="3">
    <source>
        <dbReference type="Proteomes" id="UP000053240"/>
    </source>
</evidence>
<dbReference type="Gene3D" id="3.40.30.10">
    <property type="entry name" value="Glutaredoxin"/>
    <property type="match status" value="1"/>
</dbReference>
<dbReference type="OrthoDB" id="189920at2759"/>
<dbReference type="GO" id="GO:0045494">
    <property type="term" value="P:photoreceptor cell maintenance"/>
    <property type="evidence" value="ECO:0007669"/>
    <property type="project" value="InterPro"/>
</dbReference>
<evidence type="ECO:0000313" key="2">
    <source>
        <dbReference type="EMBL" id="KPJ18459.1"/>
    </source>
</evidence>
<protein>
    <submittedName>
        <fullName evidence="2">Nucleoredoxin-like protein 2</fullName>
    </submittedName>
</protein>
<reference evidence="2 3" key="1">
    <citation type="journal article" date="2015" name="Nat. Commun.">
        <title>Outbred genome sequencing and CRISPR/Cas9 gene editing in butterflies.</title>
        <authorList>
            <person name="Li X."/>
            <person name="Fan D."/>
            <person name="Zhang W."/>
            <person name="Liu G."/>
            <person name="Zhang L."/>
            <person name="Zhao L."/>
            <person name="Fang X."/>
            <person name="Chen L."/>
            <person name="Dong Y."/>
            <person name="Chen Y."/>
            <person name="Ding Y."/>
            <person name="Zhao R."/>
            <person name="Feng M."/>
            <person name="Zhu Y."/>
            <person name="Feng Y."/>
            <person name="Jiang X."/>
            <person name="Zhu D."/>
            <person name="Xiang H."/>
            <person name="Feng X."/>
            <person name="Li S."/>
            <person name="Wang J."/>
            <person name="Zhang G."/>
            <person name="Kronforst M.R."/>
            <person name="Wang W."/>
        </authorList>
    </citation>
    <scope>NUCLEOTIDE SEQUENCE [LARGE SCALE GENOMIC DNA]</scope>
    <source>
        <strain evidence="2">Ya'a_city_454_Pm</strain>
        <tissue evidence="2">Whole body</tissue>
    </source>
</reference>
<dbReference type="PANTHER" id="PTHR46762:SF1">
    <property type="entry name" value="NUCLEOREDOXIN-LIKE PROTEIN 2"/>
    <property type="match status" value="1"/>
</dbReference>
<dbReference type="Pfam" id="PF13905">
    <property type="entry name" value="Thioredoxin_8"/>
    <property type="match status" value="1"/>
</dbReference>
<evidence type="ECO:0000259" key="1">
    <source>
        <dbReference type="Pfam" id="PF13905"/>
    </source>
</evidence>
<dbReference type="KEGG" id="pmac:106721190"/>
<dbReference type="InParanoid" id="A0A0N1I9Y6"/>
<dbReference type="InterPro" id="IPR012336">
    <property type="entry name" value="Thioredoxin-like_fold"/>
</dbReference>
<feature type="domain" description="Thioredoxin-like fold" evidence="1">
    <location>
        <begin position="58"/>
        <end position="131"/>
    </location>
</feature>
<dbReference type="EMBL" id="KQ460009">
    <property type="protein sequence ID" value="KPJ18459.1"/>
    <property type="molecule type" value="Genomic_DNA"/>
</dbReference>
<name>A0A0N1I9Y6_PAPMA</name>
<dbReference type="InterPro" id="IPR029519">
    <property type="entry name" value="RdCVF2"/>
</dbReference>
<dbReference type="Proteomes" id="UP000053240">
    <property type="component" value="Unassembled WGS sequence"/>
</dbReference>